<keyword evidence="3" id="KW-1185">Reference proteome</keyword>
<gene>
    <name evidence="2" type="ORF">E5A74_02775</name>
</gene>
<keyword evidence="1" id="KW-0812">Transmembrane</keyword>
<feature type="transmembrane region" description="Helical" evidence="1">
    <location>
        <begin position="81"/>
        <end position="103"/>
    </location>
</feature>
<accession>A0A4S1WUR8</accession>
<evidence type="ECO:0000256" key="1">
    <source>
        <dbReference type="SAM" id="Phobius"/>
    </source>
</evidence>
<feature type="transmembrane region" description="Helical" evidence="1">
    <location>
        <begin position="179"/>
        <end position="208"/>
    </location>
</feature>
<dbReference type="EMBL" id="SRXU01000001">
    <property type="protein sequence ID" value="TGX46107.1"/>
    <property type="molecule type" value="Genomic_DNA"/>
</dbReference>
<organism evidence="2 3">
    <name type="scientific">Sphingomonas naasensis</name>
    <dbReference type="NCBI Taxonomy" id="1344951"/>
    <lineage>
        <taxon>Bacteria</taxon>
        <taxon>Pseudomonadati</taxon>
        <taxon>Pseudomonadota</taxon>
        <taxon>Alphaproteobacteria</taxon>
        <taxon>Sphingomonadales</taxon>
        <taxon>Sphingomonadaceae</taxon>
        <taxon>Sphingomonas</taxon>
    </lineage>
</organism>
<evidence type="ECO:0000313" key="2">
    <source>
        <dbReference type="EMBL" id="TGX46107.1"/>
    </source>
</evidence>
<dbReference type="OrthoDB" id="7538213at2"/>
<dbReference type="RefSeq" id="WP_135982597.1">
    <property type="nucleotide sequence ID" value="NZ_JAASQM010000001.1"/>
</dbReference>
<comment type="caution">
    <text evidence="2">The sequence shown here is derived from an EMBL/GenBank/DDBJ whole genome shotgun (WGS) entry which is preliminary data.</text>
</comment>
<evidence type="ECO:0000313" key="3">
    <source>
        <dbReference type="Proteomes" id="UP000309848"/>
    </source>
</evidence>
<feature type="transmembrane region" description="Helical" evidence="1">
    <location>
        <begin position="403"/>
        <end position="420"/>
    </location>
</feature>
<keyword evidence="1" id="KW-1133">Transmembrane helix</keyword>
<evidence type="ECO:0008006" key="4">
    <source>
        <dbReference type="Google" id="ProtNLM"/>
    </source>
</evidence>
<feature type="transmembrane region" description="Helical" evidence="1">
    <location>
        <begin position="220"/>
        <end position="238"/>
    </location>
</feature>
<name>A0A4S1WUR8_9SPHN</name>
<dbReference type="AlphaFoldDB" id="A0A4S1WUR8"/>
<proteinExistence type="predicted"/>
<feature type="transmembrane region" description="Helical" evidence="1">
    <location>
        <begin position="380"/>
        <end position="397"/>
    </location>
</feature>
<keyword evidence="1" id="KW-0472">Membrane</keyword>
<protein>
    <recommendedName>
        <fullName evidence="4">Glycosyltransferase RgtA/B/C/D-like domain-containing protein</fullName>
    </recommendedName>
</protein>
<feature type="transmembrane region" description="Helical" evidence="1">
    <location>
        <begin position="115"/>
        <end position="141"/>
    </location>
</feature>
<feature type="transmembrane region" description="Helical" evidence="1">
    <location>
        <begin position="147"/>
        <end position="167"/>
    </location>
</feature>
<sequence length="439" mass="46267">MPMPSVTSERRFLLLVLGAGLLLRLALLALRGDGVTGFYGAGEATRVALAFARTGGIADAYYQGYGPTAHLLPLNPGMAGAMLWLFGPGSIAANFALLAWSLLQTFTAYLLLRRLAIALGMDAAAVRSGLVLLCLLPVFMPQETIDFRYWEGAAAMALAALNLLLIVRVDATRAAPPSLVLGAAALAALTFFVSPAAGLALYACWGLVALVRLGWKRATVLGGACAAALALLIAPWMLRNAAVMGDPIPLRSNFGLELAIGNHPAALDAADPDDVFAGRLLQIHPYHSPAARAALRAAGGESAYSAALGAETRAWIAAHPIAFARLSVAHLTQFFVPRPWQFYFSGWGEARHLRALIIGLVSLLGLAGLGLGIARGRRGYWLVGIYVALAALPYAIVQPVPRYSYIVWPLLAFFAADAVVRARRRLHAGAAPAPAPVSP</sequence>
<feature type="transmembrane region" description="Helical" evidence="1">
    <location>
        <begin position="355"/>
        <end position="373"/>
    </location>
</feature>
<reference evidence="2 3" key="1">
    <citation type="submission" date="2019-04" db="EMBL/GenBank/DDBJ databases">
        <title>Sphingomonas psychrotolerans sp. nov., isolated from soil in the Tianshan Mountains, Xinjiang, China.</title>
        <authorList>
            <person name="Luo Y."/>
            <person name="Sheng H."/>
        </authorList>
    </citation>
    <scope>NUCLEOTIDE SEQUENCE [LARGE SCALE GENOMIC DNA]</scope>
    <source>
        <strain evidence="2 3">KIS18-15</strain>
    </source>
</reference>
<feature type="transmembrane region" description="Helical" evidence="1">
    <location>
        <begin position="314"/>
        <end position="335"/>
    </location>
</feature>
<dbReference type="Proteomes" id="UP000309848">
    <property type="component" value="Unassembled WGS sequence"/>
</dbReference>